<evidence type="ECO:0000256" key="2">
    <source>
        <dbReference type="SAM" id="SignalP"/>
    </source>
</evidence>
<feature type="region of interest" description="Disordered" evidence="1">
    <location>
        <begin position="30"/>
        <end position="60"/>
    </location>
</feature>
<comment type="caution">
    <text evidence="4">The sequence shown here is derived from an EMBL/GenBank/DDBJ whole genome shotgun (WGS) entry which is preliminary data.</text>
</comment>
<dbReference type="eggNOG" id="COG3212">
    <property type="taxonomic scope" value="Bacteria"/>
</dbReference>
<dbReference type="Gene3D" id="3.10.450.40">
    <property type="match status" value="2"/>
</dbReference>
<reference evidence="4 5" key="1">
    <citation type="submission" date="2013-03" db="EMBL/GenBank/DDBJ databases">
        <title>The Genome Sequence of Enterococcus saccharolyticus ATCC_43076 (Illumina only assembly).</title>
        <authorList>
            <consortium name="The Broad Institute Genomics Platform"/>
            <consortium name="The Broad Institute Genome Sequencing Center for Infectious Disease"/>
            <person name="Earl A."/>
            <person name="Russ C."/>
            <person name="Gilmore M."/>
            <person name="Surin D."/>
            <person name="Walker B."/>
            <person name="Young S."/>
            <person name="Zeng Q."/>
            <person name="Gargeya S."/>
            <person name="Fitzgerald M."/>
            <person name="Haas B."/>
            <person name="Abouelleil A."/>
            <person name="Allen A.W."/>
            <person name="Alvarado L."/>
            <person name="Arachchi H.M."/>
            <person name="Berlin A.M."/>
            <person name="Chapman S.B."/>
            <person name="Gainer-Dewar J."/>
            <person name="Goldberg J."/>
            <person name="Griggs A."/>
            <person name="Gujja S."/>
            <person name="Hansen M."/>
            <person name="Howarth C."/>
            <person name="Imamovic A."/>
            <person name="Ireland A."/>
            <person name="Larimer J."/>
            <person name="McCowan C."/>
            <person name="Murphy C."/>
            <person name="Pearson M."/>
            <person name="Poon T.W."/>
            <person name="Priest M."/>
            <person name="Roberts A."/>
            <person name="Saif S."/>
            <person name="Shea T."/>
            <person name="Sisk P."/>
            <person name="Sykes S."/>
            <person name="Wortman J."/>
            <person name="Nusbaum C."/>
            <person name="Birren B."/>
        </authorList>
    </citation>
    <scope>NUCLEOTIDE SEQUENCE [LARGE SCALE GENOMIC DNA]</scope>
    <source>
        <strain evidence="4 5">ATCC 43076</strain>
    </source>
</reference>
<feature type="domain" description="PepSY" evidence="3">
    <location>
        <begin position="64"/>
        <end position="122"/>
    </location>
</feature>
<keyword evidence="2" id="KW-0732">Signal</keyword>
<proteinExistence type="predicted"/>
<feature type="domain" description="PepSY" evidence="3">
    <location>
        <begin position="148"/>
        <end position="206"/>
    </location>
</feature>
<dbReference type="Pfam" id="PF03413">
    <property type="entry name" value="PepSY"/>
    <property type="match status" value="2"/>
</dbReference>
<dbReference type="OrthoDB" id="2943484at2"/>
<feature type="signal peptide" evidence="2">
    <location>
        <begin position="1"/>
        <end position="22"/>
    </location>
</feature>
<feature type="chain" id="PRO_5004488507" description="PepSY domain-containing protein" evidence="2">
    <location>
        <begin position="23"/>
        <end position="209"/>
    </location>
</feature>
<dbReference type="EMBL" id="AHYT01000001">
    <property type="protein sequence ID" value="EOT30692.1"/>
    <property type="molecule type" value="Genomic_DNA"/>
</dbReference>
<dbReference type="PATRIC" id="fig|1139996.3.peg.389"/>
<dbReference type="PROSITE" id="PS51257">
    <property type="entry name" value="PROKAR_LIPOPROTEIN"/>
    <property type="match status" value="1"/>
</dbReference>
<sequence>MMKKTILYTSTLALALIFAGCAAENPVSSGNGNGNGNTSNSSSSTTTSSSAATSTTTEKVPEFKVSVEDAIQAYQEVHPDTDITTIELDSSLGNYFYKVEGVDDEKEYEVTIDAQTKEVTKQKEEALDADEQKGVKRQEDKLDLSDLLSVEEAAKIATDEAKSGQATDWDLDKEMNVTYWDVQVKDGNKETNVKLDAKTGEVLEVELDD</sequence>
<organism evidence="4 5">
    <name type="scientific">Enterococcus saccharolyticus subsp. saccharolyticus ATCC 43076</name>
    <dbReference type="NCBI Taxonomy" id="1139996"/>
    <lineage>
        <taxon>Bacteria</taxon>
        <taxon>Bacillati</taxon>
        <taxon>Bacillota</taxon>
        <taxon>Bacilli</taxon>
        <taxon>Lactobacillales</taxon>
        <taxon>Enterococcaceae</taxon>
        <taxon>Enterococcus</taxon>
    </lineage>
</organism>
<accession>S0NUP0</accession>
<evidence type="ECO:0000313" key="4">
    <source>
        <dbReference type="EMBL" id="EOT30692.1"/>
    </source>
</evidence>
<feature type="compositionally biased region" description="Low complexity" evidence="1">
    <location>
        <begin position="36"/>
        <end position="57"/>
    </location>
</feature>
<dbReference type="Proteomes" id="UP000014136">
    <property type="component" value="Unassembled WGS sequence"/>
</dbReference>
<evidence type="ECO:0000259" key="3">
    <source>
        <dbReference type="Pfam" id="PF03413"/>
    </source>
</evidence>
<keyword evidence="5" id="KW-1185">Reference proteome</keyword>
<evidence type="ECO:0000313" key="5">
    <source>
        <dbReference type="Proteomes" id="UP000014136"/>
    </source>
</evidence>
<dbReference type="InterPro" id="IPR025711">
    <property type="entry name" value="PepSY"/>
</dbReference>
<dbReference type="HOGENOM" id="CLU_067057_0_0_9"/>
<protein>
    <recommendedName>
        <fullName evidence="3">PepSY domain-containing protein</fullName>
    </recommendedName>
</protein>
<evidence type="ECO:0000256" key="1">
    <source>
        <dbReference type="SAM" id="MobiDB-lite"/>
    </source>
</evidence>
<name>S0NUP0_9ENTE</name>
<gene>
    <name evidence="4" type="ORF">OMQ_00396</name>
</gene>
<dbReference type="STRING" id="41997.RV16_GL002461"/>
<dbReference type="AlphaFoldDB" id="S0NUP0"/>